<dbReference type="RefSeq" id="WP_185074789.1">
    <property type="nucleotide sequence ID" value="NZ_JACHMB010000001.1"/>
</dbReference>
<dbReference type="AlphaFoldDB" id="A0A7W9GCY9"/>
<evidence type="ECO:0000313" key="3">
    <source>
        <dbReference type="Proteomes" id="UP000579153"/>
    </source>
</evidence>
<evidence type="ECO:0000313" key="2">
    <source>
        <dbReference type="EMBL" id="MBB5781501.1"/>
    </source>
</evidence>
<keyword evidence="1" id="KW-0472">Membrane</keyword>
<keyword evidence="1" id="KW-0812">Transmembrane</keyword>
<feature type="transmembrane region" description="Helical" evidence="1">
    <location>
        <begin position="6"/>
        <end position="25"/>
    </location>
</feature>
<sequence length="319" mass="34288">MGRYVALQMALAWAAGVIIAPLIFYSGLAAAFMGGPLLGLAVAVLTVLGSVALLYAIAAVSKQASGLTSTAKGRLAWAWLVLAGGLATSVYGVVMNGRLGLGLNFDQWPALAAGGAGYALCAAILAGRWFTLSGLAIAASLVAGGSYLSDVRADKLREQAHEQALHEKTSLWLGLAFSTSMPGYRLEHDGRTAWFTPEDRRPGEAQWARTITLSAEHGEFSTKYCSEQMLVVNFRGADNLECTVERPGLWYRSGRRPKAEEGCPCGLQEYVMQRGTLYLRIGATDAVPRKTLREAIQRARPLTEADLRRLLFPSPAPRD</sequence>
<keyword evidence="3" id="KW-1185">Reference proteome</keyword>
<evidence type="ECO:0000256" key="1">
    <source>
        <dbReference type="SAM" id="Phobius"/>
    </source>
</evidence>
<accession>A0A7W9GCY9</accession>
<protein>
    <submittedName>
        <fullName evidence="2">Uncharacterized protein</fullName>
    </submittedName>
</protein>
<gene>
    <name evidence="2" type="ORF">HD596_008257</name>
</gene>
<reference evidence="2 3" key="1">
    <citation type="submission" date="2020-08" db="EMBL/GenBank/DDBJ databases">
        <title>Sequencing the genomes of 1000 actinobacteria strains.</title>
        <authorList>
            <person name="Klenk H.-P."/>
        </authorList>
    </citation>
    <scope>NUCLEOTIDE SEQUENCE [LARGE SCALE GENOMIC DNA]</scope>
    <source>
        <strain evidence="2 3">DSM 45507</strain>
    </source>
</reference>
<feature type="transmembrane region" description="Helical" evidence="1">
    <location>
        <begin position="37"/>
        <end position="57"/>
    </location>
</feature>
<dbReference type="Proteomes" id="UP000579153">
    <property type="component" value="Unassembled WGS sequence"/>
</dbReference>
<proteinExistence type="predicted"/>
<feature type="transmembrane region" description="Helical" evidence="1">
    <location>
        <begin position="77"/>
        <end position="96"/>
    </location>
</feature>
<keyword evidence="1" id="KW-1133">Transmembrane helix</keyword>
<dbReference type="EMBL" id="JACHMB010000001">
    <property type="protein sequence ID" value="MBB5781501.1"/>
    <property type="molecule type" value="Genomic_DNA"/>
</dbReference>
<organism evidence="2 3">
    <name type="scientific">Nonomuraea jabiensis</name>
    <dbReference type="NCBI Taxonomy" id="882448"/>
    <lineage>
        <taxon>Bacteria</taxon>
        <taxon>Bacillati</taxon>
        <taxon>Actinomycetota</taxon>
        <taxon>Actinomycetes</taxon>
        <taxon>Streptosporangiales</taxon>
        <taxon>Streptosporangiaceae</taxon>
        <taxon>Nonomuraea</taxon>
    </lineage>
</organism>
<name>A0A7W9GCY9_9ACTN</name>
<feature type="transmembrane region" description="Helical" evidence="1">
    <location>
        <begin position="108"/>
        <end position="126"/>
    </location>
</feature>
<comment type="caution">
    <text evidence="2">The sequence shown here is derived from an EMBL/GenBank/DDBJ whole genome shotgun (WGS) entry which is preliminary data.</text>
</comment>